<organism evidence="2 3">
    <name type="scientific">Xanthocytophaga agilis</name>
    <dbReference type="NCBI Taxonomy" id="3048010"/>
    <lineage>
        <taxon>Bacteria</taxon>
        <taxon>Pseudomonadati</taxon>
        <taxon>Bacteroidota</taxon>
        <taxon>Cytophagia</taxon>
        <taxon>Cytophagales</taxon>
        <taxon>Rhodocytophagaceae</taxon>
        <taxon>Xanthocytophaga</taxon>
    </lineage>
</organism>
<dbReference type="Proteomes" id="UP001232063">
    <property type="component" value="Unassembled WGS sequence"/>
</dbReference>
<comment type="caution">
    <text evidence="2">The sequence shown here is derived from an EMBL/GenBank/DDBJ whole genome shotgun (WGS) entry which is preliminary data.</text>
</comment>
<evidence type="ECO:0000259" key="1">
    <source>
        <dbReference type="Pfam" id="PF20594"/>
    </source>
</evidence>
<dbReference type="AlphaFoldDB" id="A0AAE3QWP1"/>
<sequence length="199" mass="23733">MNKVVSVENKNTIRSCSEDSLRKLQSYKNNLLEAYHYRVDCGVFGILREKKVYLREDIYHFLLLTFHRYLNGYELDTEGQFEYYNTVFLRKEEERKRRMEQDTINGVYIPKDLQDCFRELDKKLTAEEKNQIASLASVDDLIAYHRGLGMWIRNAWGLWGGSRLLKYFKDTGFEFVMADDLSVEILIGYYKYLQQKTKP</sequence>
<dbReference type="Pfam" id="PF20594">
    <property type="entry name" value="DUF6794"/>
    <property type="match status" value="1"/>
</dbReference>
<protein>
    <recommendedName>
        <fullName evidence="1">DUF6794 domain-containing protein</fullName>
    </recommendedName>
</protein>
<gene>
    <name evidence="2" type="ORF">QNI22_02290</name>
</gene>
<reference evidence="2" key="1">
    <citation type="submission" date="2023-05" db="EMBL/GenBank/DDBJ databases">
        <authorList>
            <person name="Zhang X."/>
        </authorList>
    </citation>
    <scope>NUCLEOTIDE SEQUENCE</scope>
    <source>
        <strain evidence="2">BD1B2-1</strain>
    </source>
</reference>
<dbReference type="EMBL" id="JASJOU010000001">
    <property type="protein sequence ID" value="MDJ1499454.1"/>
    <property type="molecule type" value="Genomic_DNA"/>
</dbReference>
<dbReference type="InterPro" id="IPR046744">
    <property type="entry name" value="DUF6794"/>
</dbReference>
<name>A0AAE3QWP1_9BACT</name>
<evidence type="ECO:0000313" key="2">
    <source>
        <dbReference type="EMBL" id="MDJ1499454.1"/>
    </source>
</evidence>
<accession>A0AAE3QWP1</accession>
<evidence type="ECO:0000313" key="3">
    <source>
        <dbReference type="Proteomes" id="UP001232063"/>
    </source>
</evidence>
<keyword evidence="3" id="KW-1185">Reference proteome</keyword>
<proteinExistence type="predicted"/>
<feature type="domain" description="DUF6794" evidence="1">
    <location>
        <begin position="109"/>
        <end position="193"/>
    </location>
</feature>
<dbReference type="RefSeq" id="WP_314508974.1">
    <property type="nucleotide sequence ID" value="NZ_JASJOU010000001.1"/>
</dbReference>